<comment type="caution">
    <text evidence="1">The sequence shown here is derived from an EMBL/GenBank/DDBJ whole genome shotgun (WGS) entry which is preliminary data.</text>
</comment>
<evidence type="ECO:0000313" key="2">
    <source>
        <dbReference type="Proteomes" id="UP000078476"/>
    </source>
</evidence>
<sequence length="70" mass="7514">MSSLESKQPNLDWSHFKEIVQLLTVSVAQVEAGLKLASKSVGVLGESFTSMAEDINAIQVILTSSNSFNS</sequence>
<organism evidence="1 2">
    <name type="scientific">Methylomonas lenta</name>
    <dbReference type="NCBI Taxonomy" id="980561"/>
    <lineage>
        <taxon>Bacteria</taxon>
        <taxon>Pseudomonadati</taxon>
        <taxon>Pseudomonadota</taxon>
        <taxon>Gammaproteobacteria</taxon>
        <taxon>Methylococcales</taxon>
        <taxon>Methylococcaceae</taxon>
        <taxon>Methylomonas</taxon>
    </lineage>
</organism>
<proteinExistence type="predicted"/>
<evidence type="ECO:0000313" key="1">
    <source>
        <dbReference type="EMBL" id="OAI10223.1"/>
    </source>
</evidence>
<dbReference type="RefSeq" id="WP_066987579.1">
    <property type="nucleotide sequence ID" value="NZ_LUUI01000157.1"/>
</dbReference>
<dbReference type="EMBL" id="LUUI01000157">
    <property type="protein sequence ID" value="OAI10223.1"/>
    <property type="molecule type" value="Genomic_DNA"/>
</dbReference>
<dbReference type="Proteomes" id="UP000078476">
    <property type="component" value="Unassembled WGS sequence"/>
</dbReference>
<dbReference type="STRING" id="980561.A1359_17190"/>
<accession>A0A177MY55</accession>
<protein>
    <submittedName>
        <fullName evidence="1">Uncharacterized protein</fullName>
    </submittedName>
</protein>
<gene>
    <name evidence="1" type="ORF">A1359_17190</name>
</gene>
<name>A0A177MY55_9GAMM</name>
<reference evidence="1 2" key="1">
    <citation type="submission" date="2016-03" db="EMBL/GenBank/DDBJ databases">
        <authorList>
            <person name="Ploux O."/>
        </authorList>
    </citation>
    <scope>NUCLEOTIDE SEQUENCE [LARGE SCALE GENOMIC DNA]</scope>
    <source>
        <strain evidence="1 2">R-45370</strain>
    </source>
</reference>
<dbReference type="AlphaFoldDB" id="A0A177MY55"/>
<dbReference type="OrthoDB" id="5612149at2"/>
<keyword evidence="2" id="KW-1185">Reference proteome</keyword>